<accession>A0A328C555</accession>
<dbReference type="InterPro" id="IPR025510">
    <property type="entry name" value="DUF4397"/>
</dbReference>
<comment type="caution">
    <text evidence="4">The sequence shown here is derived from an EMBL/GenBank/DDBJ whole genome shotgun (WGS) entry which is preliminary data.</text>
</comment>
<gene>
    <name evidence="4" type="ORF">DL240_11050</name>
</gene>
<dbReference type="RefSeq" id="WP_111729950.1">
    <property type="nucleotide sequence ID" value="NZ_QHKO01000004.1"/>
</dbReference>
<feature type="chain" id="PRO_5016335199" description="DUF4397 domain-containing protein" evidence="2">
    <location>
        <begin position="35"/>
        <end position="554"/>
    </location>
</feature>
<dbReference type="Pfam" id="PF14344">
    <property type="entry name" value="DUF4397"/>
    <property type="match status" value="1"/>
</dbReference>
<dbReference type="PROSITE" id="PS51257">
    <property type="entry name" value="PROKAR_LIPOPROTEIN"/>
    <property type="match status" value="1"/>
</dbReference>
<keyword evidence="2" id="KW-0732">Signal</keyword>
<evidence type="ECO:0000259" key="3">
    <source>
        <dbReference type="Pfam" id="PF14344"/>
    </source>
</evidence>
<feature type="region of interest" description="Disordered" evidence="1">
    <location>
        <begin position="40"/>
        <end position="86"/>
    </location>
</feature>
<feature type="domain" description="DUF4397" evidence="3">
    <location>
        <begin position="106"/>
        <end position="185"/>
    </location>
</feature>
<dbReference type="Proteomes" id="UP000249169">
    <property type="component" value="Unassembled WGS sequence"/>
</dbReference>
<dbReference type="AlphaFoldDB" id="A0A328C555"/>
<evidence type="ECO:0000313" key="4">
    <source>
        <dbReference type="EMBL" id="RAL22379.1"/>
    </source>
</evidence>
<feature type="signal peptide" evidence="2">
    <location>
        <begin position="1"/>
        <end position="34"/>
    </location>
</feature>
<sequence>MAPQTNRLSPHWPLAPRLLTALFCAFLMFGGACTCDDDDDPDDGKELDAGADVSDADVDEGDADVDVDVDETDTADADADEGDTDVGEPVEIPEGQSRIQLIHNAADPDAATVDVYLNGTLFLDDFEFRTTTPFVDVDAGEDQTIAVAPADSTSDADALASFSSVSLPEGERTLVVISGVLVTGDFTANPDGEDTGLSLYTFSDARERSSDPNFDQLVIFHGTTDQPAIDLVLPDGSDVLTDQVYGEFSDTYLALPPGVLAFDLNDSDSGDRIGSYQTPDLVGGRAYVVIASGFADSAQNSEAAFEVLLFPSRYGGNRSTGTPLEKAARLQLIHNAPDPDAASADLYLDEELTYPAVAFREATTFRTVAAGQDIELTVTPAGDAGSEVLTSTLNLGTGQSAVAVIGGLVTPGDFSANPDGEDTALRVFLRSDAREESADPTGVDLLFFHGVPDALSVAVVVDEDGTPTTLSESLTYGEFDGYVAVAAAAIEAQITPAADTSTALATFDLPLDTLAGQAVTVLASGLLAPPEDGESLAVLVVSADGTLTVLDPLE</sequence>
<feature type="compositionally biased region" description="Acidic residues" evidence="1">
    <location>
        <begin position="54"/>
        <end position="86"/>
    </location>
</feature>
<dbReference type="EMBL" id="QHKO01000004">
    <property type="protein sequence ID" value="RAL22379.1"/>
    <property type="molecule type" value="Genomic_DNA"/>
</dbReference>
<proteinExistence type="predicted"/>
<name>A0A328C555_9DELT</name>
<evidence type="ECO:0000256" key="1">
    <source>
        <dbReference type="SAM" id="MobiDB-lite"/>
    </source>
</evidence>
<evidence type="ECO:0000313" key="5">
    <source>
        <dbReference type="Proteomes" id="UP000249169"/>
    </source>
</evidence>
<dbReference type="OrthoDB" id="951108at2"/>
<reference evidence="4 5" key="1">
    <citation type="submission" date="2018-05" db="EMBL/GenBank/DDBJ databases">
        <title>Lujinxingia marina gen. nov. sp. nov., a new facultative anaerobic member of the class Deltaproteobacteria, and proposal of Lujinxingaceae fam. nov.</title>
        <authorList>
            <person name="Li C.-M."/>
        </authorList>
    </citation>
    <scope>NUCLEOTIDE SEQUENCE [LARGE SCALE GENOMIC DNA]</scope>
    <source>
        <strain evidence="4 5">B210</strain>
    </source>
</reference>
<organism evidence="4 5">
    <name type="scientific">Lujinxingia litoralis</name>
    <dbReference type="NCBI Taxonomy" id="2211119"/>
    <lineage>
        <taxon>Bacteria</taxon>
        <taxon>Deltaproteobacteria</taxon>
        <taxon>Bradymonadales</taxon>
        <taxon>Lujinxingiaceae</taxon>
        <taxon>Lujinxingia</taxon>
    </lineage>
</organism>
<protein>
    <recommendedName>
        <fullName evidence="3">DUF4397 domain-containing protein</fullName>
    </recommendedName>
</protein>
<keyword evidence="5" id="KW-1185">Reference proteome</keyword>
<evidence type="ECO:0000256" key="2">
    <source>
        <dbReference type="SAM" id="SignalP"/>
    </source>
</evidence>